<evidence type="ECO:0000313" key="2">
    <source>
        <dbReference type="EMBL" id="AIF15567.1"/>
    </source>
</evidence>
<protein>
    <submittedName>
        <fullName evidence="2">5 10-methylenetetrahydrofolate reductase-like protein</fullName>
    </submittedName>
</protein>
<dbReference type="GO" id="GO:0035999">
    <property type="term" value="P:tetrahydrofolate interconversion"/>
    <property type="evidence" value="ECO:0007669"/>
    <property type="project" value="UniProtKB-UniPathway"/>
</dbReference>
<organism evidence="2">
    <name type="scientific">uncultured marine thaumarchaeote KM3_70_E10</name>
    <dbReference type="NCBI Taxonomy" id="1456254"/>
    <lineage>
        <taxon>Archaea</taxon>
        <taxon>Nitrososphaerota</taxon>
        <taxon>environmental samples</taxon>
    </lineage>
</organism>
<keyword evidence="1" id="KW-0560">Oxidoreductase</keyword>
<reference evidence="2" key="1">
    <citation type="journal article" date="2014" name="Genome Biol. Evol.">
        <title>Pangenome evidence for extensive interdomain horizontal transfer affecting lineage core and shell genes in uncultured planktonic thaumarchaeota and euryarchaeota.</title>
        <authorList>
            <person name="Deschamps P."/>
            <person name="Zivanovic Y."/>
            <person name="Moreira D."/>
            <person name="Rodriguez-Valera F."/>
            <person name="Lopez-Garcia P."/>
        </authorList>
    </citation>
    <scope>NUCLEOTIDE SEQUENCE</scope>
</reference>
<dbReference type="SUPFAM" id="SSF51730">
    <property type="entry name" value="FAD-linked oxidoreductase"/>
    <property type="match status" value="1"/>
</dbReference>
<dbReference type="EMBL" id="KF901031">
    <property type="protein sequence ID" value="AIF15567.1"/>
    <property type="molecule type" value="Genomic_DNA"/>
</dbReference>
<dbReference type="AlphaFoldDB" id="A0A075HMB2"/>
<evidence type="ECO:0000256" key="1">
    <source>
        <dbReference type="ARBA" id="ARBA00023002"/>
    </source>
</evidence>
<dbReference type="GO" id="GO:0016491">
    <property type="term" value="F:oxidoreductase activity"/>
    <property type="evidence" value="ECO:0007669"/>
    <property type="project" value="UniProtKB-KW"/>
</dbReference>
<sequence>MAIRYEINPPKISDTGERLERLHSRIKQISDVCDGIHLTDSVLGIERISPIIIATESKQKIPDLRITISLRVIDKSLEQITNVTQASIEANLDGVLVLMGDPSQNSNHNSGIFPSQAVQHLNNLEYNKKTEIFLSLPSNPNFEKISKKINSKPYGFVTQVIHNISQVQRITDHLSPKGFKIIPCVLFPSEKNLKSAEFLKLDWSNYKDNFSDFINKIEKITGDVLLTSPNDFKGALDFLTRLQN</sequence>
<dbReference type="UniPathway" id="UPA00193"/>
<proteinExistence type="predicted"/>
<name>A0A075HMB2_9ARCH</name>
<accession>A0A075HMB2</accession>
<dbReference type="Gene3D" id="3.20.20.220">
    <property type="match status" value="1"/>
</dbReference>
<dbReference type="InterPro" id="IPR029041">
    <property type="entry name" value="FAD-linked_oxidoreductase-like"/>
</dbReference>